<dbReference type="AlphaFoldDB" id="A0AAE1ZG74"/>
<evidence type="ECO:0000256" key="6">
    <source>
        <dbReference type="ARBA" id="ARBA00023145"/>
    </source>
</evidence>
<dbReference type="Pfam" id="PF08127">
    <property type="entry name" value="Propeptide_C1"/>
    <property type="match status" value="1"/>
</dbReference>
<comment type="caution">
    <text evidence="11">The sequence shown here is derived from an EMBL/GenBank/DDBJ whole genome shotgun (WGS) entry which is preliminary data.</text>
</comment>
<keyword evidence="7" id="KW-1015">Disulfide bond</keyword>
<name>A0AAE1ZG74_SCHME</name>
<dbReference type="CDD" id="cd02620">
    <property type="entry name" value="Peptidase_C1A_CathepsinB"/>
    <property type="match status" value="1"/>
</dbReference>
<keyword evidence="5" id="KW-0788">Thiol protease</keyword>
<evidence type="ECO:0000259" key="10">
    <source>
        <dbReference type="SMART" id="SM00645"/>
    </source>
</evidence>
<dbReference type="InterPro" id="IPR013128">
    <property type="entry name" value="Peptidase_C1A"/>
</dbReference>
<dbReference type="PRINTS" id="PR00705">
    <property type="entry name" value="PAPAIN"/>
</dbReference>
<sequence>MTTTLRGENLTISDRISSLTEVVAVLCSPLKGCFFTFNPEFGPAIFLLYNRQFQPLSNELITFINKHPNAEWKADRTNRFTSIHQAKLMMGVLLNNIDQHKILRPTIHHNDINISLPKYFDSRKYWKNCSSIQTIRDQSSCGSCWAFGAVESMSDRICIHSKGRISVELSAVNLLSCCTRCGFGCNGGIPGMAWDYWKDEGIVTGGSNETHTGCQPYPFPECTHHSISKKHPLCEGEYYSTPECYQTCQPDYAIQYKKDKFYGKNSYYVTPNEISIMKEILLNGPVEASFYVYDDFLNYKTGVYKYVTGALLGGHAIRIIGWGISSSSSASTASSSKQIPYWLCANSWNNQWGDKGYFKILRGSNECGIESMITAGLPKINNF</sequence>
<dbReference type="Pfam" id="PF00112">
    <property type="entry name" value="Peptidase_C1"/>
    <property type="match status" value="1"/>
</dbReference>
<feature type="domain" description="Peptidase C1A papain C-terminal" evidence="10">
    <location>
        <begin position="116"/>
        <end position="377"/>
    </location>
</feature>
<proteinExistence type="inferred from homology"/>
<dbReference type="PROSITE" id="PS00639">
    <property type="entry name" value="THIOL_PROTEASE_HIS"/>
    <property type="match status" value="1"/>
</dbReference>
<comment type="function">
    <text evidence="8">Thiol protease. Has a role as a digestive enzyme.</text>
</comment>
<dbReference type="InterPro" id="IPR000668">
    <property type="entry name" value="Peptidase_C1A_C"/>
</dbReference>
<dbReference type="InterPro" id="IPR038765">
    <property type="entry name" value="Papain-like_cys_pep_sf"/>
</dbReference>
<keyword evidence="2" id="KW-0645">Protease</keyword>
<dbReference type="PROSITE" id="PS00139">
    <property type="entry name" value="THIOL_PROTEASE_CYS"/>
    <property type="match status" value="1"/>
</dbReference>
<dbReference type="GO" id="GO:0006508">
    <property type="term" value="P:proteolysis"/>
    <property type="evidence" value="ECO:0007669"/>
    <property type="project" value="UniProtKB-KW"/>
</dbReference>
<dbReference type="PANTHER" id="PTHR12411">
    <property type="entry name" value="CYSTEINE PROTEASE FAMILY C1-RELATED"/>
    <property type="match status" value="1"/>
</dbReference>
<dbReference type="FunFam" id="3.90.70.10:FF:000031">
    <property type="entry name" value="Cathepsin B"/>
    <property type="match status" value="1"/>
</dbReference>
<evidence type="ECO:0000256" key="7">
    <source>
        <dbReference type="ARBA" id="ARBA00023157"/>
    </source>
</evidence>
<evidence type="ECO:0000256" key="8">
    <source>
        <dbReference type="ARBA" id="ARBA00055576"/>
    </source>
</evidence>
<evidence type="ECO:0000256" key="1">
    <source>
        <dbReference type="ARBA" id="ARBA00008455"/>
    </source>
</evidence>
<dbReference type="PROSITE" id="PS00640">
    <property type="entry name" value="THIOL_PROTEASE_ASN"/>
    <property type="match status" value="1"/>
</dbReference>
<dbReference type="SUPFAM" id="SSF54001">
    <property type="entry name" value="Cysteine proteinases"/>
    <property type="match status" value="1"/>
</dbReference>
<dbReference type="Gene3D" id="3.90.70.10">
    <property type="entry name" value="Cysteine proteinases"/>
    <property type="match status" value="1"/>
</dbReference>
<dbReference type="InterPro" id="IPR012599">
    <property type="entry name" value="Propeptide_C1A"/>
</dbReference>
<dbReference type="InterPro" id="IPR025660">
    <property type="entry name" value="Pept_his_AS"/>
</dbReference>
<accession>A0AAE1ZG74</accession>
<gene>
    <name evidence="11" type="ORF">MN116_004517</name>
</gene>
<dbReference type="Proteomes" id="UP001292079">
    <property type="component" value="Unassembled WGS sequence"/>
</dbReference>
<dbReference type="GO" id="GO:0004197">
    <property type="term" value="F:cysteine-type endopeptidase activity"/>
    <property type="evidence" value="ECO:0007669"/>
    <property type="project" value="InterPro"/>
</dbReference>
<comment type="similarity">
    <text evidence="1">Belongs to the peptidase C1 family.</text>
</comment>
<keyword evidence="12" id="KW-1185">Reference proteome</keyword>
<reference evidence="11" key="2">
    <citation type="journal article" date="2023" name="Infect Dis Poverty">
        <title>Chromosome-scale genome of the human blood fluke Schistosoma mekongi and its implications for public health.</title>
        <authorList>
            <person name="Zhou M."/>
            <person name="Xu L."/>
            <person name="Xu D."/>
            <person name="Chen W."/>
            <person name="Khan J."/>
            <person name="Hu Y."/>
            <person name="Huang H."/>
            <person name="Wei H."/>
            <person name="Zhang Y."/>
            <person name="Chusongsang P."/>
            <person name="Tanasarnprasert K."/>
            <person name="Hu X."/>
            <person name="Limpanont Y."/>
            <person name="Lv Z."/>
        </authorList>
    </citation>
    <scope>NUCLEOTIDE SEQUENCE</scope>
    <source>
        <strain evidence="11">LV_2022a</strain>
    </source>
</reference>
<keyword evidence="3" id="KW-0732">Signal</keyword>
<evidence type="ECO:0000256" key="5">
    <source>
        <dbReference type="ARBA" id="ARBA00022807"/>
    </source>
</evidence>
<keyword evidence="6" id="KW-0865">Zymogen</keyword>
<dbReference type="InterPro" id="IPR000169">
    <property type="entry name" value="Pept_cys_AS"/>
</dbReference>
<organism evidence="11 12">
    <name type="scientific">Schistosoma mekongi</name>
    <name type="common">Parasitic worm</name>
    <dbReference type="NCBI Taxonomy" id="38744"/>
    <lineage>
        <taxon>Eukaryota</taxon>
        <taxon>Metazoa</taxon>
        <taxon>Spiralia</taxon>
        <taxon>Lophotrochozoa</taxon>
        <taxon>Platyhelminthes</taxon>
        <taxon>Trematoda</taxon>
        <taxon>Digenea</taxon>
        <taxon>Strigeidida</taxon>
        <taxon>Schistosomatoidea</taxon>
        <taxon>Schistosomatidae</taxon>
        <taxon>Schistosoma</taxon>
    </lineage>
</organism>
<protein>
    <recommendedName>
        <fullName evidence="9">Cathepsin B-like cysteine proteinase</fullName>
    </recommendedName>
</protein>
<keyword evidence="4" id="KW-0378">Hydrolase</keyword>
<evidence type="ECO:0000256" key="4">
    <source>
        <dbReference type="ARBA" id="ARBA00022801"/>
    </source>
</evidence>
<evidence type="ECO:0000313" key="11">
    <source>
        <dbReference type="EMBL" id="KAK4473358.1"/>
    </source>
</evidence>
<dbReference type="SMART" id="SM00645">
    <property type="entry name" value="Pept_C1"/>
    <property type="match status" value="1"/>
</dbReference>
<evidence type="ECO:0000256" key="2">
    <source>
        <dbReference type="ARBA" id="ARBA00022670"/>
    </source>
</evidence>
<evidence type="ECO:0000313" key="12">
    <source>
        <dbReference type="Proteomes" id="UP001292079"/>
    </source>
</evidence>
<dbReference type="EMBL" id="JALJAT010000002">
    <property type="protein sequence ID" value="KAK4473358.1"/>
    <property type="molecule type" value="Genomic_DNA"/>
</dbReference>
<dbReference type="InterPro" id="IPR025661">
    <property type="entry name" value="Pept_asp_AS"/>
</dbReference>
<reference evidence="11" key="1">
    <citation type="submission" date="2022-04" db="EMBL/GenBank/DDBJ databases">
        <authorList>
            <person name="Xu L."/>
            <person name="Lv Z."/>
        </authorList>
    </citation>
    <scope>NUCLEOTIDE SEQUENCE</scope>
    <source>
        <strain evidence="11">LV_2022a</strain>
    </source>
</reference>
<evidence type="ECO:0000256" key="9">
    <source>
        <dbReference type="ARBA" id="ARBA00073107"/>
    </source>
</evidence>
<evidence type="ECO:0000256" key="3">
    <source>
        <dbReference type="ARBA" id="ARBA00022729"/>
    </source>
</evidence>